<evidence type="ECO:0000256" key="1">
    <source>
        <dbReference type="SAM" id="MobiDB-lite"/>
    </source>
</evidence>
<dbReference type="AlphaFoldDB" id="I7G7B1"/>
<proteinExistence type="predicted"/>
<evidence type="ECO:0000313" key="2">
    <source>
        <dbReference type="EMBL" id="AFP38549.1"/>
    </source>
</evidence>
<dbReference type="Proteomes" id="UP000006158">
    <property type="component" value="Chromosome"/>
</dbReference>
<dbReference type="EMBL" id="CP001663">
    <property type="protein sequence ID" value="AFP38549.1"/>
    <property type="molecule type" value="Genomic_DNA"/>
</dbReference>
<feature type="region of interest" description="Disordered" evidence="1">
    <location>
        <begin position="20"/>
        <end position="80"/>
    </location>
</feature>
<reference evidence="2 3" key="1">
    <citation type="journal article" date="2007" name="Genome Biol.">
        <title>Interrupted coding sequences in Mycobacterium smegmatis: authentic mutations or sequencing errors?</title>
        <authorList>
            <person name="Deshayes C."/>
            <person name="Perrodou E."/>
            <person name="Gallien S."/>
            <person name="Euphrasie D."/>
            <person name="Schaeffer C."/>
            <person name="Van-Dorsselaer A."/>
            <person name="Poch O."/>
            <person name="Lecompte O."/>
            <person name="Reyrat J.M."/>
        </authorList>
    </citation>
    <scope>NUCLEOTIDE SEQUENCE [LARGE SCALE GENOMIC DNA]</scope>
    <source>
        <strain evidence="3">ATCC 700084 / mc(2)155</strain>
    </source>
</reference>
<protein>
    <submittedName>
        <fullName evidence="2">Uncharacterized protein</fullName>
    </submittedName>
</protein>
<gene>
    <name evidence="2" type="ordered locus">MSMEI_2078</name>
</gene>
<feature type="compositionally biased region" description="Low complexity" evidence="1">
    <location>
        <begin position="56"/>
        <end position="66"/>
    </location>
</feature>
<reference evidence="2 3" key="2">
    <citation type="journal article" date="2009" name="Genome Res.">
        <title>Ortho-proteogenomics: multiple proteomes investigation through orthology and a new MS-based protocol.</title>
        <authorList>
            <person name="Gallien S."/>
            <person name="Perrodou E."/>
            <person name="Carapito C."/>
            <person name="Deshayes C."/>
            <person name="Reyrat J.M."/>
            <person name="Van Dorsselaer A."/>
            <person name="Poch O."/>
            <person name="Schaeffer C."/>
            <person name="Lecompte O."/>
        </authorList>
    </citation>
    <scope>NUCLEOTIDE SEQUENCE [LARGE SCALE GENOMIC DNA]</scope>
    <source>
        <strain evidence="3">ATCC 700084 / mc(2)155</strain>
    </source>
</reference>
<feature type="compositionally biased region" description="Basic residues" evidence="1">
    <location>
        <begin position="24"/>
        <end position="33"/>
    </location>
</feature>
<name>I7G7B1_MYCS2</name>
<dbReference type="KEGG" id="msg:MSMEI_2078"/>
<evidence type="ECO:0000313" key="3">
    <source>
        <dbReference type="Proteomes" id="UP000006158"/>
    </source>
</evidence>
<sequence>MAGAARLSLRFCVESDENVVTTHSQRHLRRSRRQSWLLMRSPTNSSSRGSGEVKRSTSSPPSQRSSAIVRPSRVRATTCQ</sequence>
<accession>I7G7B1</accession>
<organism evidence="2 3">
    <name type="scientific">Mycolicibacterium smegmatis (strain ATCC 700084 / mc(2)155)</name>
    <name type="common">Mycobacterium smegmatis</name>
    <dbReference type="NCBI Taxonomy" id="246196"/>
    <lineage>
        <taxon>Bacteria</taxon>
        <taxon>Bacillati</taxon>
        <taxon>Actinomycetota</taxon>
        <taxon>Actinomycetes</taxon>
        <taxon>Mycobacteriales</taxon>
        <taxon>Mycobacteriaceae</taxon>
        <taxon>Mycolicibacterium</taxon>
    </lineage>
</organism>